<protein>
    <submittedName>
        <fullName evidence="1">Uncharacterized protein</fullName>
    </submittedName>
</protein>
<evidence type="ECO:0000313" key="1">
    <source>
        <dbReference type="EMBL" id="JAE02918.1"/>
    </source>
</evidence>
<sequence>MRESTTMKFQQPETVGKLAPVLAAHHLHHNIATVGKNRHKAALLTSVAPILSAPSFSHRAASWDRHQAVSASEWFRQA</sequence>
<accession>A0A0A9F3P4</accession>
<organism evidence="1">
    <name type="scientific">Arundo donax</name>
    <name type="common">Giant reed</name>
    <name type="synonym">Donax arundinaceus</name>
    <dbReference type="NCBI Taxonomy" id="35708"/>
    <lineage>
        <taxon>Eukaryota</taxon>
        <taxon>Viridiplantae</taxon>
        <taxon>Streptophyta</taxon>
        <taxon>Embryophyta</taxon>
        <taxon>Tracheophyta</taxon>
        <taxon>Spermatophyta</taxon>
        <taxon>Magnoliopsida</taxon>
        <taxon>Liliopsida</taxon>
        <taxon>Poales</taxon>
        <taxon>Poaceae</taxon>
        <taxon>PACMAD clade</taxon>
        <taxon>Arundinoideae</taxon>
        <taxon>Arundineae</taxon>
        <taxon>Arundo</taxon>
    </lineage>
</organism>
<dbReference type="EMBL" id="GBRH01194978">
    <property type="protein sequence ID" value="JAE02918.1"/>
    <property type="molecule type" value="Transcribed_RNA"/>
</dbReference>
<dbReference type="AlphaFoldDB" id="A0A0A9F3P4"/>
<reference evidence="1" key="2">
    <citation type="journal article" date="2015" name="Data Brief">
        <title>Shoot transcriptome of the giant reed, Arundo donax.</title>
        <authorList>
            <person name="Barrero R.A."/>
            <person name="Guerrero F.D."/>
            <person name="Moolhuijzen P."/>
            <person name="Goolsby J.A."/>
            <person name="Tidwell J."/>
            <person name="Bellgard S.E."/>
            <person name="Bellgard M.I."/>
        </authorList>
    </citation>
    <scope>NUCLEOTIDE SEQUENCE</scope>
    <source>
        <tissue evidence="1">Shoot tissue taken approximately 20 cm above the soil surface</tissue>
    </source>
</reference>
<proteinExistence type="predicted"/>
<name>A0A0A9F3P4_ARUDO</name>
<reference evidence="1" key="1">
    <citation type="submission" date="2014-09" db="EMBL/GenBank/DDBJ databases">
        <authorList>
            <person name="Magalhaes I.L.F."/>
            <person name="Oliveira U."/>
            <person name="Santos F.R."/>
            <person name="Vidigal T.H.D.A."/>
            <person name="Brescovit A.D."/>
            <person name="Santos A.J."/>
        </authorList>
    </citation>
    <scope>NUCLEOTIDE SEQUENCE</scope>
    <source>
        <tissue evidence="1">Shoot tissue taken approximately 20 cm above the soil surface</tissue>
    </source>
</reference>